<dbReference type="EMBL" id="MCGN01000002">
    <property type="protein sequence ID" value="ORZ01046.1"/>
    <property type="molecule type" value="Genomic_DNA"/>
</dbReference>
<evidence type="ECO:0000313" key="2">
    <source>
        <dbReference type="EMBL" id="ORZ01046.1"/>
    </source>
</evidence>
<feature type="signal peptide" evidence="1">
    <location>
        <begin position="1"/>
        <end position="19"/>
    </location>
</feature>
<protein>
    <submittedName>
        <fullName evidence="2">Uncharacterized protein</fullName>
    </submittedName>
</protein>
<dbReference type="Proteomes" id="UP000242180">
    <property type="component" value="Unassembled WGS sequence"/>
</dbReference>
<keyword evidence="1" id="KW-0732">Signal</keyword>
<dbReference type="OrthoDB" id="2324139at2759"/>
<sequence length="258" mass="28683">MLSWATIFIISILSIITYACEPECRHAITQTLADRYVPALESTIQRLHDALGSNLYYVSIPEQLVAVVPETELRDTIVSIVDNSITNVTEENSGANLEAALYVTLFAGDQPFKGDCNSPPRLTRKKPPPGESWTREECQKMDYICGNPPSICHFLDDIKQRIVESLKVRLKEQARYGSGILFKNLAPKMKESVRSKITVYGAGSLLKDPGVAAYINTLATNTLRTVDTWANTEVAELCSDGTCDGWDEEVIPEILKWP</sequence>
<comment type="caution">
    <text evidence="2">The sequence shown here is derived from an EMBL/GenBank/DDBJ whole genome shotgun (WGS) entry which is preliminary data.</text>
</comment>
<reference evidence="2 3" key="1">
    <citation type="submission" date="2016-07" db="EMBL/GenBank/DDBJ databases">
        <title>Pervasive Adenine N6-methylation of Active Genes in Fungi.</title>
        <authorList>
            <consortium name="DOE Joint Genome Institute"/>
            <person name="Mondo S.J."/>
            <person name="Dannebaum R.O."/>
            <person name="Kuo R.C."/>
            <person name="Labutti K."/>
            <person name="Haridas S."/>
            <person name="Kuo A."/>
            <person name="Salamov A."/>
            <person name="Ahrendt S.R."/>
            <person name="Lipzen A."/>
            <person name="Sullivan W."/>
            <person name="Andreopoulos W.B."/>
            <person name="Clum A."/>
            <person name="Lindquist E."/>
            <person name="Daum C."/>
            <person name="Ramamoorthy G.K."/>
            <person name="Gryganskyi A."/>
            <person name="Culley D."/>
            <person name="Magnuson J.K."/>
            <person name="James T.Y."/>
            <person name="O'Malley M.A."/>
            <person name="Stajich J.E."/>
            <person name="Spatafora J.W."/>
            <person name="Visel A."/>
            <person name="Grigoriev I.V."/>
        </authorList>
    </citation>
    <scope>NUCLEOTIDE SEQUENCE [LARGE SCALE GENOMIC DNA]</scope>
    <source>
        <strain evidence="2 3">NRRL 2496</strain>
    </source>
</reference>
<dbReference type="InParanoid" id="A0A1X2HQ72"/>
<organism evidence="2 3">
    <name type="scientific">Syncephalastrum racemosum</name>
    <name type="common">Filamentous fungus</name>
    <dbReference type="NCBI Taxonomy" id="13706"/>
    <lineage>
        <taxon>Eukaryota</taxon>
        <taxon>Fungi</taxon>
        <taxon>Fungi incertae sedis</taxon>
        <taxon>Mucoromycota</taxon>
        <taxon>Mucoromycotina</taxon>
        <taxon>Mucoromycetes</taxon>
        <taxon>Mucorales</taxon>
        <taxon>Syncephalastraceae</taxon>
        <taxon>Syncephalastrum</taxon>
    </lineage>
</organism>
<dbReference type="AlphaFoldDB" id="A0A1X2HQ72"/>
<evidence type="ECO:0000313" key="3">
    <source>
        <dbReference type="Proteomes" id="UP000242180"/>
    </source>
</evidence>
<dbReference type="OMA" id="PPSICYF"/>
<gene>
    <name evidence="2" type="ORF">BCR43DRAFT_433043</name>
</gene>
<proteinExistence type="predicted"/>
<feature type="chain" id="PRO_5012891454" evidence="1">
    <location>
        <begin position="20"/>
        <end position="258"/>
    </location>
</feature>
<accession>A0A1X2HQ72</accession>
<name>A0A1X2HQ72_SYNRA</name>
<keyword evidence="3" id="KW-1185">Reference proteome</keyword>
<evidence type="ECO:0000256" key="1">
    <source>
        <dbReference type="SAM" id="SignalP"/>
    </source>
</evidence>